<organism evidence="1 2">
    <name type="scientific">Symbiodinium pilosum</name>
    <name type="common">Dinoflagellate</name>
    <dbReference type="NCBI Taxonomy" id="2952"/>
    <lineage>
        <taxon>Eukaryota</taxon>
        <taxon>Sar</taxon>
        <taxon>Alveolata</taxon>
        <taxon>Dinophyceae</taxon>
        <taxon>Suessiales</taxon>
        <taxon>Symbiodiniaceae</taxon>
        <taxon>Symbiodinium</taxon>
    </lineage>
</organism>
<evidence type="ECO:0000313" key="2">
    <source>
        <dbReference type="Proteomes" id="UP000649617"/>
    </source>
</evidence>
<gene>
    <name evidence="1" type="ORF">SPIL2461_LOCUS8442</name>
</gene>
<feature type="non-terminal residue" evidence="1">
    <location>
        <position position="219"/>
    </location>
</feature>
<dbReference type="AlphaFoldDB" id="A0A812Q2V4"/>
<dbReference type="OrthoDB" id="10489438at2759"/>
<dbReference type="EMBL" id="CAJNIZ010013880">
    <property type="protein sequence ID" value="CAE7355226.1"/>
    <property type="molecule type" value="Genomic_DNA"/>
</dbReference>
<proteinExistence type="predicted"/>
<dbReference type="Proteomes" id="UP000649617">
    <property type="component" value="Unassembled WGS sequence"/>
</dbReference>
<comment type="caution">
    <text evidence="1">The sequence shown here is derived from an EMBL/GenBank/DDBJ whole genome shotgun (WGS) entry which is preliminary data.</text>
</comment>
<protein>
    <submittedName>
        <fullName evidence="1">Uncharacterized protein</fullName>
    </submittedName>
</protein>
<name>A0A812Q2V4_SYMPI</name>
<accession>A0A812Q2V4</accession>
<sequence length="219" mass="24464">EVTFQVFHDILELGPPGRLQSLLKAVAVAIATQRRQKICECCALTEDRLSWLARRQRMDVFEESVDLLGRLLKEAAEPKSLDSPCAGGRFGSTIIRCFCNQTIHQLAEDLSGSDLPFEFHKLTTGLSSQQRTKVLRAYMTFRGDRAAMCVLRRGREGLLERGNPLGRPHILALVSRFVTRHHVLLADGSIDVGIESLHRCTDSVVLQQLPVLRESATSM</sequence>
<evidence type="ECO:0000313" key="1">
    <source>
        <dbReference type="EMBL" id="CAE7355226.1"/>
    </source>
</evidence>
<reference evidence="1" key="1">
    <citation type="submission" date="2021-02" db="EMBL/GenBank/DDBJ databases">
        <authorList>
            <person name="Dougan E. K."/>
            <person name="Rhodes N."/>
            <person name="Thang M."/>
            <person name="Chan C."/>
        </authorList>
    </citation>
    <scope>NUCLEOTIDE SEQUENCE</scope>
</reference>
<keyword evidence="2" id="KW-1185">Reference proteome</keyword>